<sequence length="181" mass="19995">MARNLTLFVALICSFAALAVSHEEYYSRPCSKKEKVTRLHFFLYDIVSGPDPTVLRVAQPDVTVGPAETPFGQVFATEDAIRDRVGGKVIGNAQGLYVSTGKKELSLVLAMDFGFTSGPYKGSSFGVFSRNPITYDKREVAVVGGRGKFRLARGYALLDTYFFNHTNGDAIIEYNVTLFHY</sequence>
<comment type="caution">
    <text evidence="5">The sequence shown here is derived from an EMBL/GenBank/DDBJ whole genome shotgun (WGS) entry which is preliminary data.</text>
</comment>
<dbReference type="InterPro" id="IPR044859">
    <property type="entry name" value="Allene_oxi_cyc_Dirigent"/>
</dbReference>
<proteinExistence type="inferred from homology"/>
<keyword evidence="4" id="KW-0052">Apoplast</keyword>
<dbReference type="EMBL" id="JAINDJ010000007">
    <property type="protein sequence ID" value="KAG9442597.1"/>
    <property type="molecule type" value="Genomic_DNA"/>
</dbReference>
<evidence type="ECO:0000256" key="4">
    <source>
        <dbReference type="RuleBase" id="RU363099"/>
    </source>
</evidence>
<protein>
    <recommendedName>
        <fullName evidence="4">Dirigent protein</fullName>
    </recommendedName>
</protein>
<comment type="similarity">
    <text evidence="1 4">Belongs to the plant dirigent protein family.</text>
</comment>
<evidence type="ECO:0000313" key="5">
    <source>
        <dbReference type="EMBL" id="KAG9442597.1"/>
    </source>
</evidence>
<evidence type="ECO:0000313" key="6">
    <source>
        <dbReference type="Proteomes" id="UP000825729"/>
    </source>
</evidence>
<keyword evidence="6" id="KW-1185">Reference proteome</keyword>
<dbReference type="Gene3D" id="2.40.480.10">
    <property type="entry name" value="Allene oxide cyclase-like"/>
    <property type="match status" value="1"/>
</dbReference>
<dbReference type="Proteomes" id="UP000825729">
    <property type="component" value="Unassembled WGS sequence"/>
</dbReference>
<dbReference type="PANTHER" id="PTHR21495">
    <property type="entry name" value="NUCLEOPORIN-RELATED"/>
    <property type="match status" value="1"/>
</dbReference>
<evidence type="ECO:0000256" key="3">
    <source>
        <dbReference type="ARBA" id="ARBA00022525"/>
    </source>
</evidence>
<keyword evidence="3 4" id="KW-0964">Secreted</keyword>
<organism evidence="5 6">
    <name type="scientific">Aristolochia fimbriata</name>
    <name type="common">White veined hardy Dutchman's pipe vine</name>
    <dbReference type="NCBI Taxonomy" id="158543"/>
    <lineage>
        <taxon>Eukaryota</taxon>
        <taxon>Viridiplantae</taxon>
        <taxon>Streptophyta</taxon>
        <taxon>Embryophyta</taxon>
        <taxon>Tracheophyta</taxon>
        <taxon>Spermatophyta</taxon>
        <taxon>Magnoliopsida</taxon>
        <taxon>Magnoliidae</taxon>
        <taxon>Piperales</taxon>
        <taxon>Aristolochiaceae</taxon>
        <taxon>Aristolochia</taxon>
    </lineage>
</organism>
<comment type="subunit">
    <text evidence="2 4">Homodimer.</text>
</comment>
<name>A0AAV7E1F5_ARIFI</name>
<accession>A0AAV7E1F5</accession>
<gene>
    <name evidence="5" type="ORF">H6P81_018451</name>
</gene>
<dbReference type="GO" id="GO:0048046">
    <property type="term" value="C:apoplast"/>
    <property type="evidence" value="ECO:0007669"/>
    <property type="project" value="UniProtKB-SubCell"/>
</dbReference>
<feature type="signal peptide" evidence="4">
    <location>
        <begin position="1"/>
        <end position="21"/>
    </location>
</feature>
<dbReference type="AlphaFoldDB" id="A0AAV7E1F5"/>
<evidence type="ECO:0000256" key="1">
    <source>
        <dbReference type="ARBA" id="ARBA00010746"/>
    </source>
</evidence>
<dbReference type="Pfam" id="PF03018">
    <property type="entry name" value="Dirigent"/>
    <property type="match status" value="1"/>
</dbReference>
<keyword evidence="4" id="KW-0732">Signal</keyword>
<comment type="function">
    <text evidence="4">Dirigent proteins impart stereoselectivity on the phenoxy radical-coupling reaction, yielding optically active lignans from two molecules of coniferyl alcohol in the biosynthesis of lignans, flavonolignans, and alkaloids and thus plays a central role in plant secondary metabolism.</text>
</comment>
<feature type="chain" id="PRO_5043090086" description="Dirigent protein" evidence="4">
    <location>
        <begin position="22"/>
        <end position="181"/>
    </location>
</feature>
<reference evidence="5 6" key="1">
    <citation type="submission" date="2021-07" db="EMBL/GenBank/DDBJ databases">
        <title>The Aristolochia fimbriata genome: insights into angiosperm evolution, floral development and chemical biosynthesis.</title>
        <authorList>
            <person name="Jiao Y."/>
        </authorList>
    </citation>
    <scope>NUCLEOTIDE SEQUENCE [LARGE SCALE GENOMIC DNA]</scope>
    <source>
        <strain evidence="5">IBCAS-2021</strain>
        <tissue evidence="5">Leaf</tissue>
    </source>
</reference>
<dbReference type="GO" id="GO:0009699">
    <property type="term" value="P:phenylpropanoid biosynthetic process"/>
    <property type="evidence" value="ECO:0007669"/>
    <property type="project" value="UniProtKB-ARBA"/>
</dbReference>
<comment type="subcellular location">
    <subcellularLocation>
        <location evidence="4">Secreted</location>
        <location evidence="4">Extracellular space</location>
        <location evidence="4">Apoplast</location>
    </subcellularLocation>
</comment>
<evidence type="ECO:0000256" key="2">
    <source>
        <dbReference type="ARBA" id="ARBA00011738"/>
    </source>
</evidence>
<dbReference type="InterPro" id="IPR004265">
    <property type="entry name" value="Dirigent"/>
</dbReference>